<feature type="region of interest" description="Disordered" evidence="2">
    <location>
        <begin position="1485"/>
        <end position="1597"/>
    </location>
</feature>
<dbReference type="InterPro" id="IPR052771">
    <property type="entry name" value="Neurotrophin_sig_adaptor"/>
</dbReference>
<comment type="caution">
    <text evidence="6">The sequence shown here is derived from an EMBL/GenBank/DDBJ whole genome shotgun (WGS) entry which is preliminary data.</text>
</comment>
<feature type="compositionally biased region" description="Low complexity" evidence="2">
    <location>
        <begin position="1485"/>
        <end position="1495"/>
    </location>
</feature>
<gene>
    <name evidence="6" type="ORF">KP79_PYT12960</name>
</gene>
<feature type="repeat" description="ANK" evidence="1">
    <location>
        <begin position="301"/>
        <end position="333"/>
    </location>
</feature>
<dbReference type="SMART" id="SM00248">
    <property type="entry name" value="ANK"/>
    <property type="match status" value="11"/>
</dbReference>
<proteinExistence type="predicted"/>
<dbReference type="InterPro" id="IPR036770">
    <property type="entry name" value="Ankyrin_rpt-contain_sf"/>
</dbReference>
<keyword evidence="1" id="KW-0040">ANK repeat</keyword>
<dbReference type="GO" id="GO:0030165">
    <property type="term" value="F:PDZ domain binding"/>
    <property type="evidence" value="ECO:0007669"/>
    <property type="project" value="TreeGrafter"/>
</dbReference>
<feature type="compositionally biased region" description="Basic and acidic residues" evidence="2">
    <location>
        <begin position="1380"/>
        <end position="1391"/>
    </location>
</feature>
<keyword evidence="7" id="KW-1185">Reference proteome</keyword>
<dbReference type="STRING" id="6573.A0A210PGI6"/>
<protein>
    <submittedName>
        <fullName evidence="6">Uncharacterized protein</fullName>
    </submittedName>
</protein>
<feature type="repeat" description="ANK" evidence="1">
    <location>
        <begin position="136"/>
        <end position="168"/>
    </location>
</feature>
<evidence type="ECO:0000259" key="4">
    <source>
        <dbReference type="Pfam" id="PF07693"/>
    </source>
</evidence>
<dbReference type="Proteomes" id="UP000242188">
    <property type="component" value="Unassembled WGS sequence"/>
</dbReference>
<dbReference type="InterPro" id="IPR002110">
    <property type="entry name" value="Ankyrin_rpt"/>
</dbReference>
<feature type="compositionally biased region" description="Polar residues" evidence="2">
    <location>
        <begin position="1366"/>
        <end position="1376"/>
    </location>
</feature>
<dbReference type="PROSITE" id="PS50088">
    <property type="entry name" value="ANK_REPEAT"/>
    <property type="match status" value="8"/>
</dbReference>
<reference evidence="6 7" key="1">
    <citation type="journal article" date="2017" name="Nat. Ecol. Evol.">
        <title>Scallop genome provides insights into evolution of bilaterian karyotype and development.</title>
        <authorList>
            <person name="Wang S."/>
            <person name="Zhang J."/>
            <person name="Jiao W."/>
            <person name="Li J."/>
            <person name="Xun X."/>
            <person name="Sun Y."/>
            <person name="Guo X."/>
            <person name="Huan P."/>
            <person name="Dong B."/>
            <person name="Zhang L."/>
            <person name="Hu X."/>
            <person name="Sun X."/>
            <person name="Wang J."/>
            <person name="Zhao C."/>
            <person name="Wang Y."/>
            <person name="Wang D."/>
            <person name="Huang X."/>
            <person name="Wang R."/>
            <person name="Lv J."/>
            <person name="Li Y."/>
            <person name="Zhang Z."/>
            <person name="Liu B."/>
            <person name="Lu W."/>
            <person name="Hui Y."/>
            <person name="Liang J."/>
            <person name="Zhou Z."/>
            <person name="Hou R."/>
            <person name="Li X."/>
            <person name="Liu Y."/>
            <person name="Li H."/>
            <person name="Ning X."/>
            <person name="Lin Y."/>
            <person name="Zhao L."/>
            <person name="Xing Q."/>
            <person name="Dou J."/>
            <person name="Li Y."/>
            <person name="Mao J."/>
            <person name="Guo H."/>
            <person name="Dou H."/>
            <person name="Li T."/>
            <person name="Mu C."/>
            <person name="Jiang W."/>
            <person name="Fu Q."/>
            <person name="Fu X."/>
            <person name="Miao Y."/>
            <person name="Liu J."/>
            <person name="Yu Q."/>
            <person name="Li R."/>
            <person name="Liao H."/>
            <person name="Li X."/>
            <person name="Kong Y."/>
            <person name="Jiang Z."/>
            <person name="Chourrout D."/>
            <person name="Li R."/>
            <person name="Bao Z."/>
        </authorList>
    </citation>
    <scope>NUCLEOTIDE SEQUENCE [LARGE SCALE GENOMIC DNA]</scope>
    <source>
        <strain evidence="6 7">PY_sf001</strain>
    </source>
</reference>
<feature type="repeat" description="ANK" evidence="1">
    <location>
        <begin position="334"/>
        <end position="366"/>
    </location>
</feature>
<feature type="repeat" description="ANK" evidence="1">
    <location>
        <begin position="169"/>
        <end position="201"/>
    </location>
</feature>
<feature type="compositionally biased region" description="Basic and acidic residues" evidence="2">
    <location>
        <begin position="1276"/>
        <end position="1287"/>
    </location>
</feature>
<evidence type="ECO:0000259" key="5">
    <source>
        <dbReference type="Pfam" id="PF23307"/>
    </source>
</evidence>
<feature type="transmembrane region" description="Helical" evidence="3">
    <location>
        <begin position="689"/>
        <end position="711"/>
    </location>
</feature>
<evidence type="ECO:0000256" key="2">
    <source>
        <dbReference type="SAM" id="MobiDB-lite"/>
    </source>
</evidence>
<dbReference type="Pfam" id="PF23307">
    <property type="entry name" value="SAM_KIDINS220"/>
    <property type="match status" value="1"/>
</dbReference>
<feature type="repeat" description="ANK" evidence="1">
    <location>
        <begin position="202"/>
        <end position="234"/>
    </location>
</feature>
<keyword evidence="3" id="KW-0472">Membrane</keyword>
<dbReference type="OrthoDB" id="6084525at2759"/>
<keyword evidence="3" id="KW-1133">Transmembrane helix</keyword>
<feature type="repeat" description="ANK" evidence="1">
    <location>
        <begin position="103"/>
        <end position="135"/>
    </location>
</feature>
<dbReference type="InterPro" id="IPR057092">
    <property type="entry name" value="SAM_KIDINS220"/>
</dbReference>
<feature type="region of interest" description="Disordered" evidence="2">
    <location>
        <begin position="855"/>
        <end position="906"/>
    </location>
</feature>
<dbReference type="PROSITE" id="PS50297">
    <property type="entry name" value="ANK_REP_REGION"/>
    <property type="match status" value="7"/>
</dbReference>
<evidence type="ECO:0000313" key="6">
    <source>
        <dbReference type="EMBL" id="OWF35590.1"/>
    </source>
</evidence>
<feature type="compositionally biased region" description="Polar residues" evidence="2">
    <location>
        <begin position="871"/>
        <end position="887"/>
    </location>
</feature>
<feature type="region of interest" description="Disordered" evidence="2">
    <location>
        <begin position="1270"/>
        <end position="1289"/>
    </location>
</feature>
<feature type="region of interest" description="Disordered" evidence="2">
    <location>
        <begin position="1365"/>
        <end position="1393"/>
    </location>
</feature>
<evidence type="ECO:0000256" key="1">
    <source>
        <dbReference type="PROSITE-ProRule" id="PRU00023"/>
    </source>
</evidence>
<accession>A0A210PGI6</accession>
<feature type="region of interest" description="Disordered" evidence="2">
    <location>
        <begin position="1417"/>
        <end position="1473"/>
    </location>
</feature>
<keyword evidence="3" id="KW-0812">Transmembrane</keyword>
<dbReference type="Pfam" id="PF00023">
    <property type="entry name" value="Ank"/>
    <property type="match status" value="2"/>
</dbReference>
<feature type="repeat" description="ANK" evidence="1">
    <location>
        <begin position="235"/>
        <end position="267"/>
    </location>
</feature>
<dbReference type="InterPro" id="IPR011646">
    <property type="entry name" value="KAP_P-loop"/>
</dbReference>
<dbReference type="PANTHER" id="PTHR24116:SF0">
    <property type="entry name" value="KINASE D-INTERACTING SUBSTRATE OF 220 KDA"/>
    <property type="match status" value="1"/>
</dbReference>
<feature type="compositionally biased region" description="Polar residues" evidence="2">
    <location>
        <begin position="1535"/>
        <end position="1545"/>
    </location>
</feature>
<dbReference type="PANTHER" id="PTHR24116">
    <property type="entry name" value="KINASE D-INTERACTING SUBSTRATE OF 220 KDA"/>
    <property type="match status" value="1"/>
</dbReference>
<organism evidence="6 7">
    <name type="scientific">Mizuhopecten yessoensis</name>
    <name type="common">Japanese scallop</name>
    <name type="synonym">Patinopecten yessoensis</name>
    <dbReference type="NCBI Taxonomy" id="6573"/>
    <lineage>
        <taxon>Eukaryota</taxon>
        <taxon>Metazoa</taxon>
        <taxon>Spiralia</taxon>
        <taxon>Lophotrochozoa</taxon>
        <taxon>Mollusca</taxon>
        <taxon>Bivalvia</taxon>
        <taxon>Autobranchia</taxon>
        <taxon>Pteriomorphia</taxon>
        <taxon>Pectinida</taxon>
        <taxon>Pectinoidea</taxon>
        <taxon>Pectinidae</taxon>
        <taxon>Mizuhopecten</taxon>
    </lineage>
</organism>
<name>A0A210PGI6_MIZYE</name>
<feature type="domain" description="KAP NTPase" evidence="4">
    <location>
        <begin position="439"/>
        <end position="940"/>
    </location>
</feature>
<feature type="repeat" description="ANK" evidence="1">
    <location>
        <begin position="268"/>
        <end position="300"/>
    </location>
</feature>
<dbReference type="EMBL" id="NEDP02076719">
    <property type="protein sequence ID" value="OWF35590.1"/>
    <property type="molecule type" value="Genomic_DNA"/>
</dbReference>
<feature type="domain" description="Kinase D-interacting substrate of 220 kDa-like SAM" evidence="5">
    <location>
        <begin position="1181"/>
        <end position="1265"/>
    </location>
</feature>
<feature type="compositionally biased region" description="Basic and acidic residues" evidence="2">
    <location>
        <begin position="889"/>
        <end position="901"/>
    </location>
</feature>
<evidence type="ECO:0000256" key="3">
    <source>
        <dbReference type="SAM" id="Phobius"/>
    </source>
</evidence>
<dbReference type="Pfam" id="PF12796">
    <property type="entry name" value="Ank_2"/>
    <property type="match status" value="3"/>
</dbReference>
<feature type="compositionally biased region" description="Basic and acidic residues" evidence="2">
    <location>
        <begin position="1443"/>
        <end position="1457"/>
    </location>
</feature>
<feature type="compositionally biased region" description="Acidic residues" evidence="2">
    <location>
        <begin position="1417"/>
        <end position="1427"/>
    </location>
</feature>
<feature type="compositionally biased region" description="Basic and acidic residues" evidence="2">
    <location>
        <begin position="1582"/>
        <end position="1597"/>
    </location>
</feature>
<evidence type="ECO:0000313" key="7">
    <source>
        <dbReference type="Proteomes" id="UP000242188"/>
    </source>
</evidence>
<dbReference type="Pfam" id="PF07693">
    <property type="entry name" value="KAP_NTPase"/>
    <property type="match status" value="1"/>
</dbReference>
<sequence length="1597" mass="177710">MGTFKAQLLWDSINKGDLTNTINLLENGTINPEERDENGKTFLMLASETGELNIVRELLEYVDTNAVDNDNWSALMCATKGGHLEIVIELCEKEADIEHRDMMGWTALMCACYKGREEVVSELLDRGANCNSKAEFNMTCLAWAAGRGHTQIVKELLKHGAKVNMSDKYGTTPLIWAARKGYLEIVEALLQEGANVDTTGMNSWTALLVATKYGNSEVVSQILEYDPNINAVDKDGFSALTIAAKEGYIEIAHDLLAKGAYVNIADRAGDTILIHAVKSGHVEITRALLNKYADVDVQGAEGKTATYWAVEKGHVDILRSLLDNNPDLEISTKDEDTPLMRAVRNRTEQCVRLLLDKGAKVSAVDKRSDNALHISLRARSKRITELLLRNPRNGRLLYRSNKAGDTPYNIDAYHQKSILTQIFGHRNLNANDGENLLGYNIYTSALADILSDPSLNTPITVGLYAKWGSGKSFLLSKLQNEMKSFTKESVEEHFTPFCWALFFVLLIFNNVVGVTMALIWGWQYGLGVGLGLFPFEYVCLGLEYHLAQKYEVRIAVSISLSLGRKMLLLKLLLKVFFCNPAQWPQQINDGHSVKFLFSESTRLVSVGGEKSLAAMVGTLGDVLEQEYGVLVARLFRVFKPSTGKIYRGRFKSLCCIPYFLIVIIVMLCIGVGVTLVVTNGIDDDNTVSVNAAMITFASIVGLSIISNAFTWGKALLALLRSQQSRINQAADKIDVIKMDGLMQKLKYEVVLMTRMVTCMDKFTSSQTRLVVIVDGLDSCEQDKVLQVLDIIKALFSDVDSPFITILAVDPNIIIKGIESNLKLDIHDSNVNGFDYLRNSVHLPFYLQSQGIKIQKQDMAESPTPGDESPTRNKTFQHQDSVWSSYSSLDGKRRSSQRRDTSSHASNLDISQSLTKNDYFSDINPRSMRRLMNIVAVTGRLLRAYNIDFNWHRLAAWINLIEQWPYRVSWIILYFEENEMLDSSVTLASLYDRVVDSMPSSRDIEPLLEIDRNVRKLETFLRTGSRSSPILNVGDLKKFLPCAINLDPYLRKLIREMQKNTDLYGQGNPFPVASPKPGPMAGPMMGPMVGQLAAPLRGQDSQLLQRRQATRNQGAGFSSYSMDRSLPMAPLPYPPYPGTYHPQAYMGMPYSQAYPIPYSFNSQSAYSVDPASQVKVEGFEEKKLSMLSVEEICDFVSKVKGINHSMLEQYQACIHDNNVCGLVLSTCDLGELGKVITMKFGDWQLFKSAIISMRNREEELLTLEEEQLDALSSSRDVSPDNDLHKANGGEETDIIETDIGKMSGQSIYEDRKKKSILVNADCVRRKSQSSAVERKKSVQISDDVSFSGFHEHSNVGSYRPSLVKQDSVYSGQSQRYASSVDGKDPDSDKAMPRNDSLARQMEFETGLLHKAMMHFTEEDLEESGEEDTSPLTSSVKFGLSDADFPTRDSPKKDTEPLLKKKPQKDKKMSAVGSLSSSVEKLSRMFSSTSSLSLPNSVPNEDSIGFTAISMHPVGPDSVSTFPSGSVDMVNEVSPRGASSGSQSQLPQDVRTLEESVQAYIASSTEQSPIELPNKGSIQYSPVRSEESFVEFDNRESKV</sequence>
<dbReference type="GO" id="GO:0019887">
    <property type="term" value="F:protein kinase regulator activity"/>
    <property type="evidence" value="ECO:0007669"/>
    <property type="project" value="TreeGrafter"/>
</dbReference>
<dbReference type="Gene3D" id="1.25.40.20">
    <property type="entry name" value="Ankyrin repeat-containing domain"/>
    <property type="match status" value="3"/>
</dbReference>
<dbReference type="SUPFAM" id="SSF48403">
    <property type="entry name" value="Ankyrin repeat"/>
    <property type="match status" value="1"/>
</dbReference>
<feature type="transmembrane region" description="Helical" evidence="3">
    <location>
        <begin position="653"/>
        <end position="677"/>
    </location>
</feature>